<keyword evidence="1" id="KW-0732">Signal</keyword>
<accession>A0A8H9GQL1</accession>
<gene>
    <name evidence="2" type="ORF">GCM10010102_44460</name>
</gene>
<dbReference type="EMBL" id="BMPT01000029">
    <property type="protein sequence ID" value="GGM44129.1"/>
    <property type="molecule type" value="Genomic_DNA"/>
</dbReference>
<protein>
    <submittedName>
        <fullName evidence="2">Uncharacterized protein</fullName>
    </submittedName>
</protein>
<evidence type="ECO:0000256" key="1">
    <source>
        <dbReference type="SAM" id="SignalP"/>
    </source>
</evidence>
<dbReference type="AlphaFoldDB" id="A0A8H9GQL1"/>
<evidence type="ECO:0000313" key="2">
    <source>
        <dbReference type="EMBL" id="GGM44129.1"/>
    </source>
</evidence>
<comment type="caution">
    <text evidence="2">The sequence shown here is derived from an EMBL/GenBank/DDBJ whole genome shotgun (WGS) entry which is preliminary data.</text>
</comment>
<reference evidence="2" key="2">
    <citation type="submission" date="2020-09" db="EMBL/GenBank/DDBJ databases">
        <authorList>
            <person name="Sun Q."/>
            <person name="Ohkuma M."/>
        </authorList>
    </citation>
    <scope>NUCLEOTIDE SEQUENCE</scope>
    <source>
        <strain evidence="2">JCM 3051</strain>
    </source>
</reference>
<proteinExistence type="predicted"/>
<organism evidence="2 3">
    <name type="scientific">Promicromonospora citrea</name>
    <dbReference type="NCBI Taxonomy" id="43677"/>
    <lineage>
        <taxon>Bacteria</taxon>
        <taxon>Bacillati</taxon>
        <taxon>Actinomycetota</taxon>
        <taxon>Actinomycetes</taxon>
        <taxon>Micrococcales</taxon>
        <taxon>Promicromonosporaceae</taxon>
        <taxon>Promicromonospora</taxon>
    </lineage>
</organism>
<keyword evidence="3" id="KW-1185">Reference proteome</keyword>
<evidence type="ECO:0000313" key="3">
    <source>
        <dbReference type="Proteomes" id="UP000655589"/>
    </source>
</evidence>
<dbReference type="Proteomes" id="UP000655589">
    <property type="component" value="Unassembled WGS sequence"/>
</dbReference>
<name>A0A8H9GQL1_9MICO</name>
<reference evidence="2" key="1">
    <citation type="journal article" date="2014" name="Int. J. Syst. Evol. Microbiol.">
        <title>Complete genome sequence of Corynebacterium casei LMG S-19264T (=DSM 44701T), isolated from a smear-ripened cheese.</title>
        <authorList>
            <consortium name="US DOE Joint Genome Institute (JGI-PGF)"/>
            <person name="Walter F."/>
            <person name="Albersmeier A."/>
            <person name="Kalinowski J."/>
            <person name="Ruckert C."/>
        </authorList>
    </citation>
    <scope>NUCLEOTIDE SEQUENCE</scope>
    <source>
        <strain evidence="2">JCM 3051</strain>
    </source>
</reference>
<dbReference type="RefSeq" id="WP_171105318.1">
    <property type="nucleotide sequence ID" value="NZ_BMPT01000029.1"/>
</dbReference>
<feature type="signal peptide" evidence="1">
    <location>
        <begin position="1"/>
        <end position="28"/>
    </location>
</feature>
<sequence>MTPTQKKVRTALLTAALAVGLAAGTTTAAVASPSGIACSVASAHAPSVAAGLSGCDPVGIPIDLGEPTEGATDTWQATDTAGVGYLVPGDWTGEAVVGDGGPGHEWTSPEVAASTEWGEQHWRILVQSPFVDQEMPDPEWLNEIGFYAQYIEVDGASEAVLVAAQKGHWADPTVETIDFEVYVESETTGVVTRFMGELPGGEKGQFLLDNFVPTIEP</sequence>
<feature type="chain" id="PRO_5038841988" evidence="1">
    <location>
        <begin position="29"/>
        <end position="217"/>
    </location>
</feature>